<evidence type="ECO:0000256" key="2">
    <source>
        <dbReference type="ARBA" id="ARBA00023125"/>
    </source>
</evidence>
<evidence type="ECO:0000313" key="4">
    <source>
        <dbReference type="EMBL" id="BCZ84372.1"/>
    </source>
</evidence>
<organism evidence="4 5">
    <name type="scientific">Paraburkholderia terrae</name>
    <dbReference type="NCBI Taxonomy" id="311230"/>
    <lineage>
        <taxon>Bacteria</taxon>
        <taxon>Pseudomonadati</taxon>
        <taxon>Pseudomonadota</taxon>
        <taxon>Betaproteobacteria</taxon>
        <taxon>Burkholderiales</taxon>
        <taxon>Burkholderiaceae</taxon>
        <taxon>Paraburkholderia</taxon>
    </lineage>
</organism>
<accession>A0ABM7U9E9</accession>
<keyword evidence="5" id="KW-1185">Reference proteome</keyword>
<dbReference type="SUPFAM" id="SSF48008">
    <property type="entry name" value="GntR ligand-binding domain-like"/>
    <property type="match status" value="1"/>
</dbReference>
<sequence>MHSITACRVSDALFRLGRKGYLEVSFGRGWKVCDIDFEQLDQFYELRTVVEVASIDTLSMTAPPDAAIDELKSVWCVPVELRESYPSVMFAMDENFHRGLVADTSNAQMLHVHDEVAESCDAWIFSSCTGPARPTPYLISNYTERHEDRSTTMCLVLSVHNPYNTMLISTTKRAR</sequence>
<name>A0ABM7U9E9_9BURK</name>
<dbReference type="InterPro" id="IPR008920">
    <property type="entry name" value="TF_FadR/GntR_C"/>
</dbReference>
<keyword evidence="3" id="KW-0804">Transcription</keyword>
<evidence type="ECO:0000256" key="1">
    <source>
        <dbReference type="ARBA" id="ARBA00023015"/>
    </source>
</evidence>
<dbReference type="Proteomes" id="UP001319874">
    <property type="component" value="Chromosome 3"/>
</dbReference>
<evidence type="ECO:0000256" key="3">
    <source>
        <dbReference type="ARBA" id="ARBA00023163"/>
    </source>
</evidence>
<keyword evidence="1" id="KW-0805">Transcription regulation</keyword>
<keyword evidence="2" id="KW-0238">DNA-binding</keyword>
<proteinExistence type="predicted"/>
<gene>
    <name evidence="4" type="ORF">PTKU64_80470</name>
</gene>
<dbReference type="EMBL" id="AP024957">
    <property type="protein sequence ID" value="BCZ84372.1"/>
    <property type="molecule type" value="Genomic_DNA"/>
</dbReference>
<protein>
    <submittedName>
        <fullName evidence="4">Uncharacterized protein</fullName>
    </submittedName>
</protein>
<reference evidence="4 5" key="1">
    <citation type="journal article" date="2022" name="Front. Microbiol.">
        <title>Identification and characterization of a novel class of self-sufficient cytochrome P450 hydroxylase involved in cyclohexanecarboxylate degradation in Paraburkholderia terrae strain KU-64.</title>
        <authorList>
            <person name="Yamamoto T."/>
            <person name="Hasegawa Y."/>
            <person name="Iwaki H."/>
        </authorList>
    </citation>
    <scope>NUCLEOTIDE SEQUENCE [LARGE SCALE GENOMIC DNA]</scope>
    <source>
        <strain evidence="4 5">KU-64</strain>
    </source>
</reference>
<evidence type="ECO:0000313" key="5">
    <source>
        <dbReference type="Proteomes" id="UP001319874"/>
    </source>
</evidence>